<protein>
    <recommendedName>
        <fullName evidence="1">Antitoxin SocA-like Panacea domain-containing protein</fullName>
    </recommendedName>
</protein>
<dbReference type="EMBL" id="CAADFH010000017">
    <property type="protein sequence ID" value="VFJ91636.1"/>
    <property type="molecule type" value="Genomic_DNA"/>
</dbReference>
<evidence type="ECO:0000259" key="1">
    <source>
        <dbReference type="Pfam" id="PF13274"/>
    </source>
</evidence>
<sequence length="195" mass="22682">MGRWWKCQSIINERNLSTPLSISSRTRNICGKTKLFKLLYFLDFEHPAQTGRSVTGLDYHAWPKGPVPVDLFNEIDEIDNGLADDNLKDAMEISKRKISEGKEMPSIVPKREFSKEHFTKRESRLLEKFGREYAGSRAQEMIEATHLENLPWHEIYEVGGLRQQAIPYELALKKSEYGQLMKNVIDNKEFEENYA</sequence>
<accession>A0A450UGI9</accession>
<dbReference type="Pfam" id="PF13274">
    <property type="entry name" value="SocA_Panacea"/>
    <property type="match status" value="1"/>
</dbReference>
<dbReference type="AlphaFoldDB" id="A0A450UGI9"/>
<dbReference type="InterPro" id="IPR025272">
    <property type="entry name" value="SocA_Panacea"/>
</dbReference>
<name>A0A450UGI9_9GAMM</name>
<organism evidence="2">
    <name type="scientific">Candidatus Kentrum sp. LFY</name>
    <dbReference type="NCBI Taxonomy" id="2126342"/>
    <lineage>
        <taxon>Bacteria</taxon>
        <taxon>Pseudomonadati</taxon>
        <taxon>Pseudomonadota</taxon>
        <taxon>Gammaproteobacteria</taxon>
        <taxon>Candidatus Kentrum</taxon>
    </lineage>
</organism>
<feature type="domain" description="Antitoxin SocA-like Panacea" evidence="1">
    <location>
        <begin position="35"/>
        <end position="153"/>
    </location>
</feature>
<gene>
    <name evidence="2" type="ORF">BECKLFY1418A_GA0070994_101726</name>
</gene>
<proteinExistence type="predicted"/>
<evidence type="ECO:0000313" key="2">
    <source>
        <dbReference type="EMBL" id="VFJ91636.1"/>
    </source>
</evidence>
<reference evidence="2" key="1">
    <citation type="submission" date="2019-02" db="EMBL/GenBank/DDBJ databases">
        <authorList>
            <person name="Gruber-Vodicka R. H."/>
            <person name="Seah K. B. B."/>
        </authorList>
    </citation>
    <scope>NUCLEOTIDE SEQUENCE</scope>
    <source>
        <strain evidence="2">BECK_M6</strain>
    </source>
</reference>